<reference evidence="1 2" key="1">
    <citation type="journal article" date="2022" name="Hortic Res">
        <title>A haplotype resolved chromosomal level avocado genome allows analysis of novel avocado genes.</title>
        <authorList>
            <person name="Nath O."/>
            <person name="Fletcher S.J."/>
            <person name="Hayward A."/>
            <person name="Shaw L.M."/>
            <person name="Masouleh A.K."/>
            <person name="Furtado A."/>
            <person name="Henry R.J."/>
            <person name="Mitter N."/>
        </authorList>
    </citation>
    <scope>NUCLEOTIDE SEQUENCE [LARGE SCALE GENOMIC DNA]</scope>
    <source>
        <strain evidence="2">cv. Hass</strain>
    </source>
</reference>
<keyword evidence="2" id="KW-1185">Reference proteome</keyword>
<accession>A0ACC2KVN1</accession>
<evidence type="ECO:0000313" key="2">
    <source>
        <dbReference type="Proteomes" id="UP001234297"/>
    </source>
</evidence>
<comment type="caution">
    <text evidence="1">The sequence shown here is derived from an EMBL/GenBank/DDBJ whole genome shotgun (WGS) entry which is preliminary data.</text>
</comment>
<gene>
    <name evidence="1" type="ORF">MRB53_033662</name>
</gene>
<dbReference type="Proteomes" id="UP001234297">
    <property type="component" value="Chromosome 11"/>
</dbReference>
<evidence type="ECO:0000313" key="1">
    <source>
        <dbReference type="EMBL" id="KAJ8625132.1"/>
    </source>
</evidence>
<organism evidence="1 2">
    <name type="scientific">Persea americana</name>
    <name type="common">Avocado</name>
    <dbReference type="NCBI Taxonomy" id="3435"/>
    <lineage>
        <taxon>Eukaryota</taxon>
        <taxon>Viridiplantae</taxon>
        <taxon>Streptophyta</taxon>
        <taxon>Embryophyta</taxon>
        <taxon>Tracheophyta</taxon>
        <taxon>Spermatophyta</taxon>
        <taxon>Magnoliopsida</taxon>
        <taxon>Magnoliidae</taxon>
        <taxon>Laurales</taxon>
        <taxon>Lauraceae</taxon>
        <taxon>Persea</taxon>
    </lineage>
</organism>
<protein>
    <submittedName>
        <fullName evidence="1">Uncharacterized protein</fullName>
    </submittedName>
</protein>
<dbReference type="EMBL" id="CM056819">
    <property type="protein sequence ID" value="KAJ8625132.1"/>
    <property type="molecule type" value="Genomic_DNA"/>
</dbReference>
<sequence length="157" mass="17175">MGKENNMPITWEPCPLHELDGIEVADVTCGLDHSQALCCEHFSWTINEDSISACSTLLKDALVLDILLQCVGSHYKRLQDRLLVLFHGAGTGNPSLIWRRGPEAFPAMVEGLDGERPDTLTSQGELRVWGCGKNCRLELGGTDDEAEPTLVESLNGL</sequence>
<name>A0ACC2KVN1_PERAE</name>
<proteinExistence type="predicted"/>